<dbReference type="CDD" id="cd06530">
    <property type="entry name" value="S26_SPase_I"/>
    <property type="match status" value="1"/>
</dbReference>
<feature type="active site" evidence="6">
    <location>
        <position position="118"/>
    </location>
</feature>
<dbReference type="GO" id="GO:0016020">
    <property type="term" value="C:membrane"/>
    <property type="evidence" value="ECO:0007669"/>
    <property type="project" value="UniProtKB-SubCell"/>
</dbReference>
<gene>
    <name evidence="9" type="primary">lepB</name>
    <name evidence="9" type="ORF">FG486_01935</name>
</gene>
<protein>
    <recommendedName>
        <fullName evidence="4 7">Signal peptidase I</fullName>
        <ecNumber evidence="3 7">3.4.21.89</ecNumber>
    </recommendedName>
</protein>
<keyword evidence="10" id="KW-1185">Reference proteome</keyword>
<dbReference type="InterPro" id="IPR000223">
    <property type="entry name" value="Pept_S26A_signal_pept_1"/>
</dbReference>
<proteinExistence type="inferred from homology"/>
<dbReference type="GO" id="GO:0009003">
    <property type="term" value="F:signal peptidase activity"/>
    <property type="evidence" value="ECO:0007669"/>
    <property type="project" value="UniProtKB-EC"/>
</dbReference>
<dbReference type="InterPro" id="IPR019757">
    <property type="entry name" value="Pept_S26A_signal_pept_1_Lys-AS"/>
</dbReference>
<comment type="subcellular location">
    <subcellularLocation>
        <location evidence="7">Membrane</location>
        <topology evidence="7">Single-pass type II membrane protein</topology>
    </subcellularLocation>
</comment>
<dbReference type="PANTHER" id="PTHR43390">
    <property type="entry name" value="SIGNAL PEPTIDASE I"/>
    <property type="match status" value="1"/>
</dbReference>
<keyword evidence="7" id="KW-1133">Transmembrane helix</keyword>
<evidence type="ECO:0000256" key="3">
    <source>
        <dbReference type="ARBA" id="ARBA00013208"/>
    </source>
</evidence>
<dbReference type="AlphaFoldDB" id="A0A7V8RAV9"/>
<feature type="active site" evidence="6">
    <location>
        <position position="57"/>
    </location>
</feature>
<evidence type="ECO:0000256" key="4">
    <source>
        <dbReference type="ARBA" id="ARBA00019232"/>
    </source>
</evidence>
<dbReference type="InterPro" id="IPR019533">
    <property type="entry name" value="Peptidase_S26"/>
</dbReference>
<accession>A0A7V8RAV9</accession>
<feature type="domain" description="Peptidase S26" evidence="8">
    <location>
        <begin position="33"/>
        <end position="256"/>
    </location>
</feature>
<comment type="catalytic activity">
    <reaction evidence="1 7">
        <text>Cleavage of hydrophobic, N-terminal signal or leader sequences from secreted and periplasmic proteins.</text>
        <dbReference type="EC" id="3.4.21.89"/>
    </reaction>
</comment>
<dbReference type="Gene3D" id="2.10.109.10">
    <property type="entry name" value="Umud Fragment, subunit A"/>
    <property type="match status" value="1"/>
</dbReference>
<comment type="caution">
    <text evidence="9">The sequence shown here is derived from an EMBL/GenBank/DDBJ whole genome shotgun (WGS) entry which is preliminary data.</text>
</comment>
<organism evidence="9 10">
    <name type="scientific">Sphingomonas ursincola</name>
    <dbReference type="NCBI Taxonomy" id="56361"/>
    <lineage>
        <taxon>Bacteria</taxon>
        <taxon>Pseudomonadati</taxon>
        <taxon>Pseudomonadota</taxon>
        <taxon>Alphaproteobacteria</taxon>
        <taxon>Sphingomonadales</taxon>
        <taxon>Sphingomonadaceae</taxon>
        <taxon>Sphingomonas</taxon>
    </lineage>
</organism>
<dbReference type="RefSeq" id="WP_181266233.1">
    <property type="nucleotide sequence ID" value="NZ_BAAAGB010000002.1"/>
</dbReference>
<evidence type="ECO:0000256" key="7">
    <source>
        <dbReference type="RuleBase" id="RU362042"/>
    </source>
</evidence>
<dbReference type="PROSITE" id="PS00760">
    <property type="entry name" value="SPASE_I_2"/>
    <property type="match status" value="1"/>
</dbReference>
<dbReference type="PANTHER" id="PTHR43390:SF1">
    <property type="entry name" value="CHLOROPLAST PROCESSING PEPTIDASE"/>
    <property type="match status" value="1"/>
</dbReference>
<sequence>MAPESSDVAIEAKDARASETDKPVNWFEEIRGLALLLLAVLAFHSLVAKPFYIPTMSMMPNLLVGDRLVVTKYPYGWSWVSVSFHLLPPMKGRIMGSTPEYGDIVIATPPGAQSDYIKRVIGRPGDTIEVRQGRVILNGKQIPRAVQPNLMLPVDVNSPCNASDFPMLKARGADGRYYCELPIIRETLPNGVSYNTIDLGPDYPLDNYGPYKVPAGHVFLMGDNRDRSADSRASLEELGLGGAVPLENIGGRAEIVTFSLDGSTSWNPLSWWESLRGDRAGTSLRPDRD</sequence>
<dbReference type="EC" id="3.4.21.89" evidence="3 7"/>
<reference evidence="9 10" key="1">
    <citation type="journal article" date="1994" name="Int. J. Syst. Bacteriol.">
        <title>Phylogenetic positions of novel aerobic, bacteriochlorophyll a-containing bacteria and description of Roseococcus thiosulfatophilus gen. nov., sp. nov., Erythromicrobium ramosum gen. nov., sp. nov., and Erythrobacter litoralis sp. nov.</title>
        <authorList>
            <person name="Yurkov V."/>
            <person name="Stackebrandt E."/>
            <person name="Holmes A."/>
            <person name="Fuerst J.A."/>
            <person name="Hugenholtz P."/>
            <person name="Golecki J."/>
            <person name="Gad'on N."/>
            <person name="Gorlenko V.M."/>
            <person name="Kompantseva E.I."/>
            <person name="Drews G."/>
        </authorList>
    </citation>
    <scope>NUCLEOTIDE SEQUENCE [LARGE SCALE GENOMIC DNA]</scope>
    <source>
        <strain evidence="9 10">KR-99</strain>
    </source>
</reference>
<evidence type="ECO:0000313" key="9">
    <source>
        <dbReference type="EMBL" id="MBA1373084.1"/>
    </source>
</evidence>
<dbReference type="SUPFAM" id="SSF51306">
    <property type="entry name" value="LexA/Signal peptidase"/>
    <property type="match status" value="1"/>
</dbReference>
<evidence type="ECO:0000259" key="8">
    <source>
        <dbReference type="Pfam" id="PF10502"/>
    </source>
</evidence>
<dbReference type="PRINTS" id="PR00727">
    <property type="entry name" value="LEADERPTASE"/>
</dbReference>
<keyword evidence="7" id="KW-0645">Protease</keyword>
<dbReference type="NCBIfam" id="TIGR02227">
    <property type="entry name" value="sigpep_I_bact"/>
    <property type="match status" value="1"/>
</dbReference>
<name>A0A7V8RAV9_9SPHN</name>
<feature type="transmembrane region" description="Helical" evidence="7">
    <location>
        <begin position="32"/>
        <end position="52"/>
    </location>
</feature>
<keyword evidence="7" id="KW-0472">Membrane</keyword>
<evidence type="ECO:0000256" key="1">
    <source>
        <dbReference type="ARBA" id="ARBA00000677"/>
    </source>
</evidence>
<dbReference type="Pfam" id="PF10502">
    <property type="entry name" value="Peptidase_S26"/>
    <property type="match status" value="1"/>
</dbReference>
<comment type="similarity">
    <text evidence="2 7">Belongs to the peptidase S26 family.</text>
</comment>
<dbReference type="InterPro" id="IPR036286">
    <property type="entry name" value="LexA/Signal_pep-like_sf"/>
</dbReference>
<keyword evidence="5 7" id="KW-0378">Hydrolase</keyword>
<dbReference type="GO" id="GO:0004252">
    <property type="term" value="F:serine-type endopeptidase activity"/>
    <property type="evidence" value="ECO:0007669"/>
    <property type="project" value="InterPro"/>
</dbReference>
<dbReference type="GO" id="GO:0006465">
    <property type="term" value="P:signal peptide processing"/>
    <property type="evidence" value="ECO:0007669"/>
    <property type="project" value="InterPro"/>
</dbReference>
<keyword evidence="7" id="KW-0812">Transmembrane</keyword>
<dbReference type="Proteomes" id="UP000589292">
    <property type="component" value="Unassembled WGS sequence"/>
</dbReference>
<evidence type="ECO:0000256" key="5">
    <source>
        <dbReference type="ARBA" id="ARBA00022801"/>
    </source>
</evidence>
<evidence type="ECO:0000313" key="10">
    <source>
        <dbReference type="Proteomes" id="UP000589292"/>
    </source>
</evidence>
<evidence type="ECO:0000256" key="2">
    <source>
        <dbReference type="ARBA" id="ARBA00009370"/>
    </source>
</evidence>
<dbReference type="EMBL" id="VDES01000001">
    <property type="protein sequence ID" value="MBA1373084.1"/>
    <property type="molecule type" value="Genomic_DNA"/>
</dbReference>
<evidence type="ECO:0000256" key="6">
    <source>
        <dbReference type="PIRSR" id="PIRSR600223-1"/>
    </source>
</evidence>